<protein>
    <submittedName>
        <fullName evidence="8">Zinc finger (CCCH type) motif-containing protein</fullName>
    </submittedName>
</protein>
<proteinExistence type="predicted"/>
<feature type="zinc finger region" description="C3H1-type" evidence="5">
    <location>
        <begin position="113"/>
        <end position="142"/>
    </location>
</feature>
<keyword evidence="4 5" id="KW-0862">Zinc</keyword>
<evidence type="ECO:0000313" key="8">
    <source>
        <dbReference type="EMBL" id="KYK68204.1"/>
    </source>
</evidence>
<keyword evidence="1 5" id="KW-0479">Metal-binding</keyword>
<dbReference type="PANTHER" id="PTHR12547">
    <property type="entry name" value="CCCH ZINC FINGER/TIS11-RELATED"/>
    <property type="match status" value="1"/>
</dbReference>
<feature type="compositionally biased region" description="Basic residues" evidence="6">
    <location>
        <begin position="41"/>
        <end position="52"/>
    </location>
</feature>
<evidence type="ECO:0000259" key="7">
    <source>
        <dbReference type="PROSITE" id="PS50103"/>
    </source>
</evidence>
<reference evidence="9" key="1">
    <citation type="submission" date="2016-03" db="EMBL/GenBank/DDBJ databases">
        <authorList>
            <person name="Sibley D."/>
            <person name="Venepally P."/>
            <person name="Karamycheva S."/>
            <person name="Hadjithomas M."/>
            <person name="Khan A."/>
            <person name="Brunk B."/>
            <person name="Roos D."/>
            <person name="Caler E."/>
            <person name="Lorenzi H."/>
        </authorList>
    </citation>
    <scope>NUCLEOTIDE SEQUENCE [LARGE SCALE GENOMIC DNA]</scope>
    <source>
        <strain evidence="9">TgCatPRC2</strain>
    </source>
</reference>
<dbReference type="VEuPathDB" id="ToxoDB:TGPRC2_248270A"/>
<dbReference type="Gene3D" id="3.30.1370.210">
    <property type="match status" value="1"/>
</dbReference>
<dbReference type="GO" id="GO:0003729">
    <property type="term" value="F:mRNA binding"/>
    <property type="evidence" value="ECO:0007669"/>
    <property type="project" value="InterPro"/>
</dbReference>
<feature type="non-terminal residue" evidence="8">
    <location>
        <position position="227"/>
    </location>
</feature>
<evidence type="ECO:0000256" key="5">
    <source>
        <dbReference type="PROSITE-ProRule" id="PRU00723"/>
    </source>
</evidence>
<dbReference type="SUPFAM" id="SSF90229">
    <property type="entry name" value="CCCH zinc finger"/>
    <property type="match status" value="1"/>
</dbReference>
<feature type="region of interest" description="Disordered" evidence="6">
    <location>
        <begin position="1"/>
        <end position="59"/>
    </location>
</feature>
<evidence type="ECO:0000256" key="1">
    <source>
        <dbReference type="ARBA" id="ARBA00022723"/>
    </source>
</evidence>
<evidence type="ECO:0000256" key="4">
    <source>
        <dbReference type="ARBA" id="ARBA00022833"/>
    </source>
</evidence>
<dbReference type="Gene3D" id="4.10.1000.10">
    <property type="entry name" value="Zinc finger, CCCH-type"/>
    <property type="match status" value="1"/>
</dbReference>
<dbReference type="InterPro" id="IPR000571">
    <property type="entry name" value="Znf_CCCH"/>
</dbReference>
<feature type="domain" description="C3H1-type" evidence="7">
    <location>
        <begin position="113"/>
        <end position="142"/>
    </location>
</feature>
<gene>
    <name evidence="8" type="ORF">TGPRC2_248270A</name>
</gene>
<keyword evidence="2" id="KW-0677">Repeat</keyword>
<dbReference type="PANTHER" id="PTHR12547:SF18">
    <property type="entry name" value="PROTEIN TIS11"/>
    <property type="match status" value="1"/>
</dbReference>
<dbReference type="Proteomes" id="UP000075225">
    <property type="component" value="Unassembled WGS sequence"/>
</dbReference>
<name>A0A151HFX8_TOXGO</name>
<accession>A0A151HFX8</accession>
<dbReference type="AlphaFoldDB" id="A0A151HFX8"/>
<evidence type="ECO:0000256" key="6">
    <source>
        <dbReference type="SAM" id="MobiDB-lite"/>
    </source>
</evidence>
<dbReference type="InterPro" id="IPR036855">
    <property type="entry name" value="Znf_CCCH_sf"/>
</dbReference>
<evidence type="ECO:0000256" key="3">
    <source>
        <dbReference type="ARBA" id="ARBA00022771"/>
    </source>
</evidence>
<evidence type="ECO:0000256" key="2">
    <source>
        <dbReference type="ARBA" id="ARBA00022737"/>
    </source>
</evidence>
<dbReference type="EMBL" id="AHZP02001182">
    <property type="protein sequence ID" value="KYK68204.1"/>
    <property type="molecule type" value="Genomic_DNA"/>
</dbReference>
<sequence>MERGGKPSVSAGVDRLMSPSVAPARVRASFLPDKKNDKEKRHVRRVTSRKTFQRGEGVESELGQMDFSTARSGKTATRSSAPIAALLAIAKTAAMTEEVPLKGIILANRRSVFHKTRLCPRLRGDRVFCPLGESCTFAHSEKELRPPPVLDRTKLCPSVLSKGASPCPGIARGEPCKFAHSKSEIRHTSNMFKTNMCLKWNRGKCKVSVHVNIRRSYRPATPTRVPP</sequence>
<evidence type="ECO:0000313" key="9">
    <source>
        <dbReference type="Proteomes" id="UP000075225"/>
    </source>
</evidence>
<dbReference type="PROSITE" id="PS50103">
    <property type="entry name" value="ZF_C3H1"/>
    <property type="match status" value="1"/>
</dbReference>
<dbReference type="InterPro" id="IPR045877">
    <property type="entry name" value="ZFP36-like"/>
</dbReference>
<comment type="caution">
    <text evidence="8">The sequence shown here is derived from an EMBL/GenBank/DDBJ whole genome shotgun (WGS) entry which is preliminary data.</text>
</comment>
<dbReference type="GO" id="GO:0008270">
    <property type="term" value="F:zinc ion binding"/>
    <property type="evidence" value="ECO:0007669"/>
    <property type="project" value="UniProtKB-KW"/>
</dbReference>
<keyword evidence="3 5" id="KW-0863">Zinc-finger</keyword>
<organism evidence="8 9">
    <name type="scientific">Toxoplasma gondii TgCatPRC2</name>
    <dbReference type="NCBI Taxonomy" id="1130821"/>
    <lineage>
        <taxon>Eukaryota</taxon>
        <taxon>Sar</taxon>
        <taxon>Alveolata</taxon>
        <taxon>Apicomplexa</taxon>
        <taxon>Conoidasida</taxon>
        <taxon>Coccidia</taxon>
        <taxon>Eucoccidiorida</taxon>
        <taxon>Eimeriorina</taxon>
        <taxon>Sarcocystidae</taxon>
        <taxon>Toxoplasma</taxon>
    </lineage>
</organism>